<proteinExistence type="predicted"/>
<keyword evidence="2" id="KW-0378">Hydrolase</keyword>
<reference evidence="3 4" key="1">
    <citation type="submission" date="2014-07" db="EMBL/GenBank/DDBJ databases">
        <authorList>
            <person name="Wibberg Daniel"/>
        </authorList>
    </citation>
    <scope>NUCLEOTIDE SEQUENCE [LARGE SCALE GENOMIC DNA]</scope>
</reference>
<dbReference type="Pfam" id="PF04231">
    <property type="entry name" value="Endonuclease_1"/>
    <property type="match status" value="1"/>
</dbReference>
<dbReference type="RefSeq" id="WP_231553303.1">
    <property type="nucleotide sequence ID" value="NZ_CCRF01000040.1"/>
</dbReference>
<evidence type="ECO:0000313" key="3">
    <source>
        <dbReference type="EMBL" id="CEE01088.1"/>
    </source>
</evidence>
<dbReference type="InterPro" id="IPR007346">
    <property type="entry name" value="Endonuclease-I"/>
</dbReference>
<evidence type="ECO:0000313" key="4">
    <source>
        <dbReference type="Proteomes" id="UP000040576"/>
    </source>
</evidence>
<dbReference type="GO" id="GO:0016787">
    <property type="term" value="F:hydrolase activity"/>
    <property type="evidence" value="ECO:0007669"/>
    <property type="project" value="UniProtKB-KW"/>
</dbReference>
<keyword evidence="1" id="KW-0540">Nuclease</keyword>
<dbReference type="Proteomes" id="UP000040576">
    <property type="component" value="Unassembled WGS sequence"/>
</dbReference>
<dbReference type="InterPro" id="IPR044925">
    <property type="entry name" value="His-Me_finger_sf"/>
</dbReference>
<gene>
    <name evidence="3" type="ORF">BT1A1_1256</name>
</gene>
<organism evidence="3 4">
    <name type="scientific">Caldibacillus thermoamylovorans</name>
    <dbReference type="NCBI Taxonomy" id="35841"/>
    <lineage>
        <taxon>Bacteria</taxon>
        <taxon>Bacillati</taxon>
        <taxon>Bacillota</taxon>
        <taxon>Bacilli</taxon>
        <taxon>Bacillales</taxon>
        <taxon>Bacillaceae</taxon>
        <taxon>Caldibacillus</taxon>
    </lineage>
</organism>
<dbReference type="PANTHER" id="PTHR33607">
    <property type="entry name" value="ENDONUCLEASE-1"/>
    <property type="match status" value="1"/>
</dbReference>
<dbReference type="GO" id="GO:0004519">
    <property type="term" value="F:endonuclease activity"/>
    <property type="evidence" value="ECO:0007669"/>
    <property type="project" value="UniProtKB-KW"/>
</dbReference>
<dbReference type="AlphaFoldDB" id="A0A090IXC0"/>
<keyword evidence="4" id="KW-1185">Reference proteome</keyword>
<dbReference type="EMBL" id="CCRF01000040">
    <property type="protein sequence ID" value="CEE01088.1"/>
    <property type="molecule type" value="Genomic_DNA"/>
</dbReference>
<keyword evidence="3" id="KW-0255">Endonuclease</keyword>
<accession>A0A090IXC0</accession>
<sequence>MENHREDIELDLTEFDQPGIIAKNAAIVLLKNNLKRIKENENIYYDKEKDAQFMKKYYRKLNLHGKGKNVFYSLHSYLKKTHKNIIPYFLSKDMYLYTWVDLQPDGTMKSIYSGKINDPDTFLLDDFMTVNERYEKFQELNQLYLNKHEMLKRVKSIDYESKFNTEHIVPQSWFNAAEPMKGDLHHLFVCQPDCNTLRSNLPYGDHAFYNPESETEPIRNHCGVASGEYFEPEYGKGTVARAMLYFFVRYPDAIKKSIMKKIHIPVLLKWNRDFPVTVYEKHRNLAIYEIQGNRNPFIDFSELADVIWP</sequence>
<evidence type="ECO:0000256" key="1">
    <source>
        <dbReference type="ARBA" id="ARBA00022722"/>
    </source>
</evidence>
<dbReference type="SUPFAM" id="SSF54060">
    <property type="entry name" value="His-Me finger endonucleases"/>
    <property type="match status" value="1"/>
</dbReference>
<name>A0A090IXC0_9BACI</name>
<evidence type="ECO:0000256" key="2">
    <source>
        <dbReference type="ARBA" id="ARBA00022801"/>
    </source>
</evidence>
<protein>
    <submittedName>
        <fullName evidence="3">Endonuclease I</fullName>
    </submittedName>
</protein>
<dbReference type="PANTHER" id="PTHR33607:SF2">
    <property type="entry name" value="ENDONUCLEASE-1"/>
    <property type="match status" value="1"/>
</dbReference>